<dbReference type="Proteomes" id="UP000064514">
    <property type="component" value="Unassembled WGS sequence"/>
</dbReference>
<dbReference type="InterPro" id="IPR022643">
    <property type="entry name" value="De-COase2_C"/>
</dbReference>
<name>A0A3F3GYJ9_9LACO</name>
<sequence>MSNHLQVNDRDQLMIGGVLATDLAKEYQTPLYVYDVLTMRKQMRAFEKAFEQAGQKGAVAYASKAFACQAMYQVVAEEGLHLDLVSAGEIYTAVAADFPMANVSYNGNNKSLADLTFAVESGVGTIIVDNFLELDLLHRVMAGREGQQNVILRVVPGVSAHTHDYIQTGQVDSKFGFDLESGQAKRAYEIAEGDESLHLLGLSAHIGSQIFEEDGFELAGQKLVDLCASWDYQPEVLDLGGGFGIAYTDADKPRLPEDLVLALLKSVQEQTAKKGMTQPDIWIEPGRSIAGPAGYSLYTVGSRKDIPGVRTYLAVDGGMGDNIRPALYQADYQAVLANNVHGAPAEHVRLVGKYCESGDVLIQDQELPATEPGDLVAVLNTGAYGYSMASRYNRNPVPAVVFVENGLSQLVVEGESLADLTSHDRAYQLPGKW</sequence>
<comment type="function">
    <text evidence="5">Specifically catalyzes the decarboxylation of meso-diaminopimelate (meso-DAP) to L-lysine.</text>
</comment>
<dbReference type="SUPFAM" id="SSF51419">
    <property type="entry name" value="PLP-binding barrel"/>
    <property type="match status" value="1"/>
</dbReference>
<dbReference type="EC" id="4.1.1.20" evidence="5 6"/>
<dbReference type="RefSeq" id="WP_059393159.1">
    <property type="nucleotide sequence ID" value="NZ_DF968078.1"/>
</dbReference>
<comment type="subunit">
    <text evidence="5">Homodimer.</text>
</comment>
<dbReference type="EMBL" id="DF968078">
    <property type="protein sequence ID" value="GAP03636.1"/>
    <property type="molecule type" value="Genomic_DNA"/>
</dbReference>
<dbReference type="GO" id="GO:0009089">
    <property type="term" value="P:lysine biosynthetic process via diaminopimelate"/>
    <property type="evidence" value="ECO:0007669"/>
    <property type="project" value="UniProtKB-UniRule"/>
</dbReference>
<feature type="binding site" evidence="5">
    <location>
        <position position="384"/>
    </location>
    <ligand>
        <name>pyridoxal 5'-phosphate</name>
        <dbReference type="ChEBI" id="CHEBI:597326"/>
    </ligand>
</feature>
<evidence type="ECO:0000256" key="1">
    <source>
        <dbReference type="ARBA" id="ARBA00001933"/>
    </source>
</evidence>
<feature type="binding site" evidence="5">
    <location>
        <begin position="284"/>
        <end position="287"/>
    </location>
    <ligand>
        <name>pyridoxal 5'-phosphate</name>
        <dbReference type="ChEBI" id="CHEBI:597326"/>
    </ligand>
</feature>
<keyword evidence="5 8" id="KW-0457">Lysine biosynthesis</keyword>
<organism evidence="11">
    <name type="scientific">Fructobacillus tropaeoli</name>
    <dbReference type="NCBI Taxonomy" id="709323"/>
    <lineage>
        <taxon>Bacteria</taxon>
        <taxon>Bacillati</taxon>
        <taxon>Bacillota</taxon>
        <taxon>Bacilli</taxon>
        <taxon>Lactobacillales</taxon>
        <taxon>Lactobacillaceae</taxon>
        <taxon>Fructobacillus</taxon>
    </lineage>
</organism>
<dbReference type="NCBIfam" id="TIGR01048">
    <property type="entry name" value="lysA"/>
    <property type="match status" value="1"/>
</dbReference>
<keyword evidence="4 5" id="KW-0456">Lyase</keyword>
<comment type="similarity">
    <text evidence="5">Belongs to the Orn/Lys/Arg decarboxylase class-II family. LysA subfamily.</text>
</comment>
<feature type="domain" description="Orn/DAP/Arg decarboxylase 2 C-terminal" evidence="9">
    <location>
        <begin position="32"/>
        <end position="382"/>
    </location>
</feature>
<dbReference type="PANTHER" id="PTHR43727:SF2">
    <property type="entry name" value="GROUP IV DECARBOXYLASE"/>
    <property type="match status" value="1"/>
</dbReference>
<dbReference type="FunFam" id="3.20.20.10:FF:000003">
    <property type="entry name" value="Diaminopimelate decarboxylase"/>
    <property type="match status" value="1"/>
</dbReference>
<dbReference type="PROSITE" id="PS00879">
    <property type="entry name" value="ODR_DC_2_2"/>
    <property type="match status" value="1"/>
</dbReference>
<evidence type="ECO:0000256" key="3">
    <source>
        <dbReference type="ARBA" id="ARBA00022898"/>
    </source>
</evidence>
<evidence type="ECO:0000256" key="7">
    <source>
        <dbReference type="PIRSR" id="PIRSR600183-50"/>
    </source>
</evidence>
<dbReference type="PANTHER" id="PTHR43727">
    <property type="entry name" value="DIAMINOPIMELATE DECARBOXYLASE"/>
    <property type="match status" value="1"/>
</dbReference>
<dbReference type="InterPro" id="IPR009006">
    <property type="entry name" value="Ala_racemase/Decarboxylase_C"/>
</dbReference>
<comment type="catalytic activity">
    <reaction evidence="5 8">
        <text>meso-2,6-diaminopimelate + H(+) = L-lysine + CO2</text>
        <dbReference type="Rhea" id="RHEA:15101"/>
        <dbReference type="ChEBI" id="CHEBI:15378"/>
        <dbReference type="ChEBI" id="CHEBI:16526"/>
        <dbReference type="ChEBI" id="CHEBI:32551"/>
        <dbReference type="ChEBI" id="CHEBI:57791"/>
        <dbReference type="EC" id="4.1.1.20"/>
    </reaction>
</comment>
<evidence type="ECO:0000256" key="4">
    <source>
        <dbReference type="ARBA" id="ARBA00023239"/>
    </source>
</evidence>
<proteinExistence type="inferred from homology"/>
<evidence type="ECO:0000259" key="9">
    <source>
        <dbReference type="Pfam" id="PF00278"/>
    </source>
</evidence>
<dbReference type="AlphaFoldDB" id="A0A3F3GYJ9"/>
<dbReference type="InterPro" id="IPR002986">
    <property type="entry name" value="DAP_deCOOHase_LysA"/>
</dbReference>
<feature type="binding site" evidence="5">
    <location>
        <position position="356"/>
    </location>
    <ligand>
        <name>substrate</name>
    </ligand>
</feature>
<dbReference type="PRINTS" id="PR01179">
    <property type="entry name" value="ODADCRBXLASE"/>
</dbReference>
<evidence type="ECO:0000256" key="6">
    <source>
        <dbReference type="NCBIfam" id="TIGR01048"/>
    </source>
</evidence>
<dbReference type="InterPro" id="IPR022657">
    <property type="entry name" value="De-COase2_CS"/>
</dbReference>
<evidence type="ECO:0000259" key="10">
    <source>
        <dbReference type="Pfam" id="PF02784"/>
    </source>
</evidence>
<protein>
    <recommendedName>
        <fullName evidence="5 6">Diaminopimelate decarboxylase</fullName>
        <shortName evidence="5">DAP decarboxylase</shortName>
        <shortName evidence="5">DAPDC</shortName>
        <ecNumber evidence="5 6">4.1.1.20</ecNumber>
    </recommendedName>
</protein>
<feature type="modified residue" description="N6-(pyridoxal phosphate)lysine" evidence="5 7">
    <location>
        <position position="64"/>
    </location>
</feature>
<feature type="binding site" evidence="5">
    <location>
        <position position="384"/>
    </location>
    <ligand>
        <name>substrate</name>
    </ligand>
</feature>
<feature type="binding site" evidence="5">
    <location>
        <position position="328"/>
    </location>
    <ligand>
        <name>substrate</name>
    </ligand>
</feature>
<dbReference type="InterPro" id="IPR029066">
    <property type="entry name" value="PLP-binding_barrel"/>
</dbReference>
<dbReference type="Pfam" id="PF00278">
    <property type="entry name" value="Orn_DAP_Arg_deC"/>
    <property type="match status" value="1"/>
</dbReference>
<feature type="binding site" evidence="5">
    <location>
        <position position="287"/>
    </location>
    <ligand>
        <name>substrate</name>
    </ligand>
</feature>
<dbReference type="UniPathway" id="UPA00034">
    <property type="reaction ID" value="UER00027"/>
</dbReference>
<reference evidence="11" key="1">
    <citation type="journal article" date="2015" name="BMC Genomics">
        <title>Comparative genomics of Fructobacillus spp. and Leuconostoc spp. reveals niche-specific evolution of Fructobacillus spp.</title>
        <authorList>
            <person name="Endo A."/>
            <person name="Tanizawa Y."/>
            <person name="Tanaka N."/>
            <person name="Maeno S."/>
            <person name="Kumar H."/>
            <person name="Shiwa Y."/>
            <person name="Okada S."/>
            <person name="Yoshikawa H."/>
            <person name="Dicks L."/>
            <person name="Nakagawa J."/>
            <person name="Arita M."/>
        </authorList>
    </citation>
    <scope>NUCLEOTIDE SEQUENCE [LARGE SCALE GENOMIC DNA]</scope>
    <source>
        <strain evidence="11">F214-1</strain>
    </source>
</reference>
<dbReference type="InterPro" id="IPR000183">
    <property type="entry name" value="Orn/DAP/Arg_de-COase"/>
</dbReference>
<evidence type="ECO:0000256" key="5">
    <source>
        <dbReference type="HAMAP-Rule" id="MF_02120"/>
    </source>
</evidence>
<dbReference type="GO" id="GO:0008836">
    <property type="term" value="F:diaminopimelate decarboxylase activity"/>
    <property type="evidence" value="ECO:0007669"/>
    <property type="project" value="UniProtKB-UniRule"/>
</dbReference>
<dbReference type="PRINTS" id="PR01181">
    <property type="entry name" value="DAPDCRBXLASE"/>
</dbReference>
<feature type="active site" description="Proton donor" evidence="7">
    <location>
        <position position="355"/>
    </location>
</feature>
<evidence type="ECO:0000313" key="11">
    <source>
        <dbReference type="EMBL" id="GAP03636.1"/>
    </source>
</evidence>
<dbReference type="Pfam" id="PF02784">
    <property type="entry name" value="Orn_Arg_deC_N"/>
    <property type="match status" value="1"/>
</dbReference>
<comment type="pathway">
    <text evidence="5 8">Amino-acid biosynthesis; L-lysine biosynthesis via DAP pathway; L-lysine from DL-2,6-diaminopimelate: step 1/1.</text>
</comment>
<dbReference type="HAMAP" id="MF_02120">
    <property type="entry name" value="LysA"/>
    <property type="match status" value="1"/>
</dbReference>
<dbReference type="Gene3D" id="2.40.37.10">
    <property type="entry name" value="Lyase, Ornithine Decarboxylase, Chain A, domain 1"/>
    <property type="match status" value="1"/>
</dbReference>
<accession>A0A3F3GYJ9</accession>
<comment type="cofactor">
    <cofactor evidence="1 5 7 8">
        <name>pyridoxal 5'-phosphate</name>
        <dbReference type="ChEBI" id="CHEBI:597326"/>
    </cofactor>
</comment>
<dbReference type="CDD" id="cd06828">
    <property type="entry name" value="PLPDE_III_DapDC"/>
    <property type="match status" value="1"/>
</dbReference>
<feature type="binding site" evidence="5">
    <location>
        <position position="324"/>
    </location>
    <ligand>
        <name>substrate</name>
    </ligand>
</feature>
<keyword evidence="3 5" id="KW-0663">Pyridoxal phosphate</keyword>
<keyword evidence="2 5" id="KW-0210">Decarboxylase</keyword>
<dbReference type="InterPro" id="IPR022644">
    <property type="entry name" value="De-COase2_N"/>
</dbReference>
<dbReference type="SUPFAM" id="SSF50621">
    <property type="entry name" value="Alanine racemase C-terminal domain-like"/>
    <property type="match status" value="1"/>
</dbReference>
<keyword evidence="5" id="KW-0028">Amino-acid biosynthesis</keyword>
<evidence type="ECO:0000256" key="8">
    <source>
        <dbReference type="RuleBase" id="RU003738"/>
    </source>
</evidence>
<dbReference type="Gene3D" id="3.20.20.10">
    <property type="entry name" value="Alanine racemase"/>
    <property type="match status" value="1"/>
</dbReference>
<feature type="binding site" evidence="5">
    <location>
        <position position="242"/>
    </location>
    <ligand>
        <name>pyridoxal 5'-phosphate</name>
        <dbReference type="ChEBI" id="CHEBI:597326"/>
    </ligand>
</feature>
<dbReference type="GO" id="GO:0030170">
    <property type="term" value="F:pyridoxal phosphate binding"/>
    <property type="evidence" value="ECO:0007669"/>
    <property type="project" value="UniProtKB-UniRule"/>
</dbReference>
<evidence type="ECO:0000256" key="2">
    <source>
        <dbReference type="ARBA" id="ARBA00022793"/>
    </source>
</evidence>
<gene>
    <name evidence="5" type="primary">lysA</name>
    <name evidence="11" type="ORF">FTRO_0011810</name>
</gene>
<feature type="domain" description="Orn/DAP/Arg decarboxylase 2 N-terminal" evidence="10">
    <location>
        <begin position="39"/>
        <end position="290"/>
    </location>
</feature>
<dbReference type="STRING" id="709323.GCA_001047135_00179"/>